<name>A0A4C1TLS7_EUMVA</name>
<feature type="compositionally biased region" description="Basic and acidic residues" evidence="1">
    <location>
        <begin position="1"/>
        <end position="12"/>
    </location>
</feature>
<proteinExistence type="predicted"/>
<dbReference type="EMBL" id="BGZK01000072">
    <property type="protein sequence ID" value="GBP15473.1"/>
    <property type="molecule type" value="Genomic_DNA"/>
</dbReference>
<accession>A0A4C1TLS7</accession>
<sequence length="213" mass="23126">MEDPSKPSDGDNKSQAASSSRISPSDDTPVEGHEPCPASGLQATARRVNTVTGPVRADYEENGIRRITTQWEYYGHPSHPTPSTYASIKKRPPHVSLECPLLPPQQQISPLHPPPRKHRYINRSCWTVSQSGWCISRNSPGTLVTRERRAFHGSLGERAVSYGCVGGGSGDQLVRLSHAPKSELPSSEGSGPRAVGRYSPRHCTGAVRVRICG</sequence>
<dbReference type="AlphaFoldDB" id="A0A4C1TLS7"/>
<reference evidence="2 3" key="1">
    <citation type="journal article" date="2019" name="Commun. Biol.">
        <title>The bagworm genome reveals a unique fibroin gene that provides high tensile strength.</title>
        <authorList>
            <person name="Kono N."/>
            <person name="Nakamura H."/>
            <person name="Ohtoshi R."/>
            <person name="Tomita M."/>
            <person name="Numata K."/>
            <person name="Arakawa K."/>
        </authorList>
    </citation>
    <scope>NUCLEOTIDE SEQUENCE [LARGE SCALE GENOMIC DNA]</scope>
</reference>
<evidence type="ECO:0000313" key="2">
    <source>
        <dbReference type="EMBL" id="GBP15473.1"/>
    </source>
</evidence>
<protein>
    <submittedName>
        <fullName evidence="2">Uncharacterized protein</fullName>
    </submittedName>
</protein>
<keyword evidence="3" id="KW-1185">Reference proteome</keyword>
<organism evidence="2 3">
    <name type="scientific">Eumeta variegata</name>
    <name type="common">Bagworm moth</name>
    <name type="synonym">Eumeta japonica</name>
    <dbReference type="NCBI Taxonomy" id="151549"/>
    <lineage>
        <taxon>Eukaryota</taxon>
        <taxon>Metazoa</taxon>
        <taxon>Ecdysozoa</taxon>
        <taxon>Arthropoda</taxon>
        <taxon>Hexapoda</taxon>
        <taxon>Insecta</taxon>
        <taxon>Pterygota</taxon>
        <taxon>Neoptera</taxon>
        <taxon>Endopterygota</taxon>
        <taxon>Lepidoptera</taxon>
        <taxon>Glossata</taxon>
        <taxon>Ditrysia</taxon>
        <taxon>Tineoidea</taxon>
        <taxon>Psychidae</taxon>
        <taxon>Oiketicinae</taxon>
        <taxon>Eumeta</taxon>
    </lineage>
</organism>
<dbReference type="Proteomes" id="UP000299102">
    <property type="component" value="Unassembled WGS sequence"/>
</dbReference>
<feature type="region of interest" description="Disordered" evidence="1">
    <location>
        <begin position="180"/>
        <end position="199"/>
    </location>
</feature>
<gene>
    <name evidence="2" type="ORF">EVAR_9257_1</name>
</gene>
<comment type="caution">
    <text evidence="2">The sequence shown here is derived from an EMBL/GenBank/DDBJ whole genome shotgun (WGS) entry which is preliminary data.</text>
</comment>
<feature type="region of interest" description="Disordered" evidence="1">
    <location>
        <begin position="1"/>
        <end position="49"/>
    </location>
</feature>
<evidence type="ECO:0000256" key="1">
    <source>
        <dbReference type="SAM" id="MobiDB-lite"/>
    </source>
</evidence>
<feature type="compositionally biased region" description="Low complexity" evidence="1">
    <location>
        <begin position="14"/>
        <end position="25"/>
    </location>
</feature>
<evidence type="ECO:0000313" key="3">
    <source>
        <dbReference type="Proteomes" id="UP000299102"/>
    </source>
</evidence>